<evidence type="ECO:0000313" key="2">
    <source>
        <dbReference type="EMBL" id="GAD56082.1"/>
    </source>
</evidence>
<gene>
    <name evidence="2" type="ORF">MBELCI_2134</name>
</gene>
<evidence type="ECO:0000259" key="1">
    <source>
        <dbReference type="Pfam" id="PF08402"/>
    </source>
</evidence>
<feature type="domain" description="Transport-associated OB type 2" evidence="1">
    <location>
        <begin position="7"/>
        <end position="81"/>
    </location>
</feature>
<dbReference type="SUPFAM" id="SSF50331">
    <property type="entry name" value="MOP-like"/>
    <property type="match status" value="1"/>
</dbReference>
<reference evidence="2" key="1">
    <citation type="journal article" date="2013" name="Genome Announc.">
        <title>Draft Genome Sequence of Loktanella cinnabarina LL-001T, Isolated from Deep-Sea Floor Sediment.</title>
        <authorList>
            <person name="Nishi S."/>
            <person name="Tsubouchi T."/>
            <person name="Takaki Y."/>
            <person name="Koyanagi R."/>
            <person name="Satoh N."/>
            <person name="Maruyama T."/>
            <person name="Hatada Y."/>
        </authorList>
    </citation>
    <scope>NUCLEOTIDE SEQUENCE [LARGE SCALE GENOMIC DNA]</scope>
    <source>
        <strain evidence="2">LL-001</strain>
    </source>
</reference>
<organism evidence="2 3">
    <name type="scientific">Limimaricola cinnabarinus LL-001</name>
    <dbReference type="NCBI Taxonomy" id="1337093"/>
    <lineage>
        <taxon>Bacteria</taxon>
        <taxon>Pseudomonadati</taxon>
        <taxon>Pseudomonadota</taxon>
        <taxon>Alphaproteobacteria</taxon>
        <taxon>Rhodobacterales</taxon>
        <taxon>Paracoccaceae</taxon>
        <taxon>Limimaricola</taxon>
    </lineage>
</organism>
<dbReference type="Gene3D" id="2.40.50.140">
    <property type="entry name" value="Nucleic acid-binding proteins"/>
    <property type="match status" value="1"/>
</dbReference>
<protein>
    <submittedName>
        <fullName evidence="2">Alpha-glucoside transport ATP-binding protein AglK</fullName>
    </submittedName>
</protein>
<dbReference type="GO" id="GO:0005524">
    <property type="term" value="F:ATP binding"/>
    <property type="evidence" value="ECO:0007669"/>
    <property type="project" value="UniProtKB-KW"/>
</dbReference>
<comment type="caution">
    <text evidence="2">The sequence shown here is derived from an EMBL/GenBank/DDBJ whole genome shotgun (WGS) entry which is preliminary data.</text>
</comment>
<dbReference type="AlphaFoldDB" id="U2Z4S7"/>
<keyword evidence="3" id="KW-1185">Reference proteome</keyword>
<dbReference type="InterPro" id="IPR012340">
    <property type="entry name" value="NA-bd_OB-fold"/>
</dbReference>
<dbReference type="STRING" id="1337093.MBELCI_2134"/>
<dbReference type="InterPro" id="IPR008995">
    <property type="entry name" value="Mo/tungstate-bd_C_term_dom"/>
</dbReference>
<name>U2Z4S7_9RHOB</name>
<keyword evidence="2" id="KW-0067">ATP-binding</keyword>
<proteinExistence type="predicted"/>
<dbReference type="eggNOG" id="COG3842">
    <property type="taxonomic scope" value="Bacteria"/>
</dbReference>
<dbReference type="EMBL" id="BATB01000028">
    <property type="protein sequence ID" value="GAD56082.1"/>
    <property type="molecule type" value="Genomic_DNA"/>
</dbReference>
<dbReference type="Pfam" id="PF08402">
    <property type="entry name" value="TOBE_2"/>
    <property type="match status" value="1"/>
</dbReference>
<dbReference type="InterPro" id="IPR013611">
    <property type="entry name" value="Transp-assoc_OB_typ2"/>
</dbReference>
<accession>U2Z4S7</accession>
<dbReference type="GO" id="GO:0022857">
    <property type="term" value="F:transmembrane transporter activity"/>
    <property type="evidence" value="ECO:0007669"/>
    <property type="project" value="InterPro"/>
</dbReference>
<evidence type="ECO:0000313" key="3">
    <source>
        <dbReference type="Proteomes" id="UP000016566"/>
    </source>
</evidence>
<dbReference type="Gene3D" id="2.40.50.100">
    <property type="match status" value="1"/>
</dbReference>
<dbReference type="Proteomes" id="UP000016566">
    <property type="component" value="Unassembled WGS sequence"/>
</dbReference>
<keyword evidence="2" id="KW-0547">Nucleotide-binding</keyword>
<dbReference type="GO" id="GO:0043190">
    <property type="term" value="C:ATP-binding cassette (ABC) transporter complex"/>
    <property type="evidence" value="ECO:0007669"/>
    <property type="project" value="InterPro"/>
</dbReference>
<sequence>MGKVVKLGARPEDLIETTDAGGAHIFEGRVDFTESLGEVTILYFEKVNGADPVIAKLPGIHSDLRGRNVRLSAAPEKVQVFHEGRSLYYR</sequence>